<name>A0ABT7BZL9_9CYAN</name>
<keyword evidence="2" id="KW-1185">Reference proteome</keyword>
<gene>
    <name evidence="1" type="ORF">PMH09_15775</name>
</gene>
<dbReference type="EMBL" id="JAQOSQ010000017">
    <property type="protein sequence ID" value="MDJ1184646.1"/>
    <property type="molecule type" value="Genomic_DNA"/>
</dbReference>
<organism evidence="1 2">
    <name type="scientific">Roseofilum casamattae BLCC-M143</name>
    <dbReference type="NCBI Taxonomy" id="3022442"/>
    <lineage>
        <taxon>Bacteria</taxon>
        <taxon>Bacillati</taxon>
        <taxon>Cyanobacteriota</taxon>
        <taxon>Cyanophyceae</taxon>
        <taxon>Desertifilales</taxon>
        <taxon>Desertifilaceae</taxon>
        <taxon>Roseofilum</taxon>
        <taxon>Roseofilum casamattae</taxon>
    </lineage>
</organism>
<dbReference type="RefSeq" id="WP_283759301.1">
    <property type="nucleotide sequence ID" value="NZ_JAQOSQ010000017.1"/>
</dbReference>
<reference evidence="1 2" key="1">
    <citation type="submission" date="2023-01" db="EMBL/GenBank/DDBJ databases">
        <title>Novel diversity within Roseofilum (Cyanobacteria; Desertifilaceae) from marine benthic mats with descriptions of four novel species.</title>
        <authorList>
            <person name="Wang Y."/>
            <person name="Berthold D.E."/>
            <person name="Hu J."/>
            <person name="Lefler F.W."/>
            <person name="Laughinghouse H.D. IV."/>
        </authorList>
    </citation>
    <scope>NUCLEOTIDE SEQUENCE [LARGE SCALE GENOMIC DNA]</scope>
    <source>
        <strain evidence="1 2">BLCC-M143</strain>
    </source>
</reference>
<dbReference type="InterPro" id="IPR032568">
    <property type="entry name" value="DUF4926"/>
</dbReference>
<protein>
    <submittedName>
        <fullName evidence="1">DUF4926 domain-containing protein</fullName>
    </submittedName>
</protein>
<dbReference type="Pfam" id="PF16277">
    <property type="entry name" value="DUF4926"/>
    <property type="match status" value="1"/>
</dbReference>
<proteinExistence type="predicted"/>
<evidence type="ECO:0000313" key="2">
    <source>
        <dbReference type="Proteomes" id="UP001232992"/>
    </source>
</evidence>
<accession>A0ABT7BZL9</accession>
<dbReference type="Proteomes" id="UP001232992">
    <property type="component" value="Unassembled WGS sequence"/>
</dbReference>
<comment type="caution">
    <text evidence="1">The sequence shown here is derived from an EMBL/GenBank/DDBJ whole genome shotgun (WGS) entry which is preliminary data.</text>
</comment>
<evidence type="ECO:0000313" key="1">
    <source>
        <dbReference type="EMBL" id="MDJ1184646.1"/>
    </source>
</evidence>
<sequence>MKTFQLLDSIALLQPIAMERLTLIEPEYRSILSLPTGQVGTIVEIYDRAPEPQYLVEFCDSQGCEYAMAILKENEILALHYSSVELQ</sequence>